<feature type="non-terminal residue" evidence="1">
    <location>
        <position position="209"/>
    </location>
</feature>
<comment type="caution">
    <text evidence="1">The sequence shown here is derived from an EMBL/GenBank/DDBJ whole genome shotgun (WGS) entry which is preliminary data.</text>
</comment>
<evidence type="ECO:0000313" key="1">
    <source>
        <dbReference type="EMBL" id="CAF5038847.1"/>
    </source>
</evidence>
<reference evidence="1" key="1">
    <citation type="submission" date="2021-02" db="EMBL/GenBank/DDBJ databases">
        <authorList>
            <person name="Nowell W R."/>
        </authorList>
    </citation>
    <scope>NUCLEOTIDE SEQUENCE</scope>
</reference>
<dbReference type="AlphaFoldDB" id="A0A8S3E7H9"/>
<name>A0A8S3E7H9_9BILA</name>
<dbReference type="Proteomes" id="UP000681967">
    <property type="component" value="Unassembled WGS sequence"/>
</dbReference>
<sequence>AMLSVLSEKHDDGVFKLLDVDSGKDVHKLLFGQDVIEKCDTDIYRIKFDNLCVRMQKNGKKYKLIWYRSGEKRFVKARSATIFENRYYLEKAQLAIRFLSNDTVLPIKIKGTFQNQFTFFSNPIEPVPNFIERSLARLRTVNITNEIPNGHIEFNENNECIMKFEIQIPEEFNYKLSLGCKRLEISLINNGKCSSIYRIITDYGPLNPT</sequence>
<accession>A0A8S3E7H9</accession>
<feature type="non-terminal residue" evidence="1">
    <location>
        <position position="1"/>
    </location>
</feature>
<dbReference type="EMBL" id="CAJOBH010223533">
    <property type="protein sequence ID" value="CAF5038847.1"/>
    <property type="molecule type" value="Genomic_DNA"/>
</dbReference>
<evidence type="ECO:0000313" key="2">
    <source>
        <dbReference type="Proteomes" id="UP000681967"/>
    </source>
</evidence>
<proteinExistence type="predicted"/>
<gene>
    <name evidence="1" type="ORF">BYL167_LOCUS56696</name>
</gene>
<protein>
    <submittedName>
        <fullName evidence="1">Uncharacterized protein</fullName>
    </submittedName>
</protein>
<organism evidence="1 2">
    <name type="scientific">Rotaria magnacalcarata</name>
    <dbReference type="NCBI Taxonomy" id="392030"/>
    <lineage>
        <taxon>Eukaryota</taxon>
        <taxon>Metazoa</taxon>
        <taxon>Spiralia</taxon>
        <taxon>Gnathifera</taxon>
        <taxon>Rotifera</taxon>
        <taxon>Eurotatoria</taxon>
        <taxon>Bdelloidea</taxon>
        <taxon>Philodinida</taxon>
        <taxon>Philodinidae</taxon>
        <taxon>Rotaria</taxon>
    </lineage>
</organism>